<protein>
    <recommendedName>
        <fullName evidence="7">WD40 repeat domain-containing protein</fullName>
    </recommendedName>
</protein>
<keyword evidence="1 3" id="KW-0853">WD repeat</keyword>
<dbReference type="SUPFAM" id="SSF50978">
    <property type="entry name" value="WD40 repeat-like"/>
    <property type="match status" value="1"/>
</dbReference>
<proteinExistence type="predicted"/>
<evidence type="ECO:0000256" key="2">
    <source>
        <dbReference type="ARBA" id="ARBA00022737"/>
    </source>
</evidence>
<dbReference type="RefSeq" id="WP_184540678.1">
    <property type="nucleotide sequence ID" value="NZ_JACHMP010000001.1"/>
</dbReference>
<dbReference type="PANTHER" id="PTHR22847:SF637">
    <property type="entry name" value="WD REPEAT DOMAIN 5B"/>
    <property type="match status" value="1"/>
</dbReference>
<dbReference type="Gene3D" id="2.130.10.10">
    <property type="entry name" value="YVTN repeat-like/Quinoprotein amine dehydrogenase"/>
    <property type="match status" value="3"/>
</dbReference>
<feature type="region of interest" description="Disordered" evidence="4">
    <location>
        <begin position="1"/>
        <end position="43"/>
    </location>
</feature>
<gene>
    <name evidence="5" type="ORF">F4562_000598</name>
</gene>
<dbReference type="InterPro" id="IPR001680">
    <property type="entry name" value="WD40_rpt"/>
</dbReference>
<dbReference type="InterPro" id="IPR011044">
    <property type="entry name" value="Quino_amine_DH_bsu"/>
</dbReference>
<dbReference type="EMBL" id="JACHMP010000001">
    <property type="protein sequence ID" value="MBB5817536.1"/>
    <property type="molecule type" value="Genomic_DNA"/>
</dbReference>
<name>A0A7W9IC55_9ACTN</name>
<sequence>MSCDAHPRGGVSSPDDPASPPGEATAEKPPREGAARDDVPWDPETMLRAEPWSLLARMDLADLPRTGPEARLAATVYRTSFDAHSFHPEERRWLLSLEAARWGAVDLLDALADVPAEEPPAWRPLWATGGLLDERLRLSWPESSHQGTTVHGVIPVEGRPAAVVTAWNRGWLRDLETGGRSGELLIPEGYSVLLNSTAITEADGRLLVVADGYEPTGKIPTVEVWDALTGEHFGTIPTGHAGMVKVVATAVVNGRAVVASAGWDGDLEVHDLLTGDEVCPPLPGADVNSLETAVLDGPPAAFAGTAALGGDRPVLGETIVPAASTSAAASTFASASASAAGTATPGDGFVVVTTGRPEKTRLWRLRAGHPPLPTDEPPVTVWSRVAEETPQGRMRLRDLHTGAPVGPALPFTWAGWGLVPTVLRGRRVAVTGAPDGRVRVWDLSAYDGYEPARELGFPSGEPDGSPEPPGHPLPGHAIEVRELTVVTDGDRTTVVSRDKDGGMLTWDAATGRAAGPVDPDAENRAVRVERIRDGWVTLRDPRTGREFGPPLGPFAGIPAAALTELDGVPVAFTGDWAGSVDMWAVRTGERLPRLDEPTSTVNAVVTWNLDGRPIAVTGSEGVCRMWDLRERHRLDPPLKACEVWALAVTELGGRTLLAAGGYAMPYGKVHLFDLRTREPVGPPVHFPEPVRALAWTPQGTLAVGFGPEVAVVRPPLP</sequence>
<accession>A0A7W9IC55</accession>
<dbReference type="PROSITE" id="PS50082">
    <property type="entry name" value="WD_REPEATS_2"/>
    <property type="match status" value="1"/>
</dbReference>
<feature type="compositionally biased region" description="Basic and acidic residues" evidence="4">
    <location>
        <begin position="25"/>
        <end position="39"/>
    </location>
</feature>
<dbReference type="PANTHER" id="PTHR22847">
    <property type="entry name" value="WD40 REPEAT PROTEIN"/>
    <property type="match status" value="1"/>
</dbReference>
<comment type="caution">
    <text evidence="5">The sequence shown here is derived from an EMBL/GenBank/DDBJ whole genome shotgun (WGS) entry which is preliminary data.</text>
</comment>
<evidence type="ECO:0000313" key="5">
    <source>
        <dbReference type="EMBL" id="MBB5817536.1"/>
    </source>
</evidence>
<keyword evidence="6" id="KW-1185">Reference proteome</keyword>
<dbReference type="InterPro" id="IPR015943">
    <property type="entry name" value="WD40/YVTN_repeat-like_dom_sf"/>
</dbReference>
<dbReference type="SUPFAM" id="SSF50969">
    <property type="entry name" value="YVTN repeat-like/Quinoprotein amine dehydrogenase"/>
    <property type="match status" value="1"/>
</dbReference>
<dbReference type="Proteomes" id="UP000540685">
    <property type="component" value="Unassembled WGS sequence"/>
</dbReference>
<dbReference type="InterPro" id="IPR036322">
    <property type="entry name" value="WD40_repeat_dom_sf"/>
</dbReference>
<feature type="repeat" description="WD" evidence="3">
    <location>
        <begin position="430"/>
        <end position="444"/>
    </location>
</feature>
<evidence type="ECO:0008006" key="7">
    <source>
        <dbReference type="Google" id="ProtNLM"/>
    </source>
</evidence>
<reference evidence="5 6" key="1">
    <citation type="submission" date="2020-08" db="EMBL/GenBank/DDBJ databases">
        <title>Sequencing the genomes of 1000 actinobacteria strains.</title>
        <authorList>
            <person name="Klenk H.-P."/>
        </authorList>
    </citation>
    <scope>NUCLEOTIDE SEQUENCE [LARGE SCALE GENOMIC DNA]</scope>
    <source>
        <strain evidence="5 6">DSM 46887</strain>
    </source>
</reference>
<keyword evidence="2" id="KW-0677">Repeat</keyword>
<evidence type="ECO:0000313" key="6">
    <source>
        <dbReference type="Proteomes" id="UP000540685"/>
    </source>
</evidence>
<dbReference type="AlphaFoldDB" id="A0A7W9IC55"/>
<organism evidence="5 6">
    <name type="scientific">Streptosporangium becharense</name>
    <dbReference type="NCBI Taxonomy" id="1816182"/>
    <lineage>
        <taxon>Bacteria</taxon>
        <taxon>Bacillati</taxon>
        <taxon>Actinomycetota</taxon>
        <taxon>Actinomycetes</taxon>
        <taxon>Streptosporangiales</taxon>
        <taxon>Streptosporangiaceae</taxon>
        <taxon>Streptosporangium</taxon>
    </lineage>
</organism>
<evidence type="ECO:0000256" key="4">
    <source>
        <dbReference type="SAM" id="MobiDB-lite"/>
    </source>
</evidence>
<evidence type="ECO:0000256" key="3">
    <source>
        <dbReference type="PROSITE-ProRule" id="PRU00221"/>
    </source>
</evidence>
<evidence type="ECO:0000256" key="1">
    <source>
        <dbReference type="ARBA" id="ARBA00022574"/>
    </source>
</evidence>